<dbReference type="EMBL" id="JN377894">
    <property type="protein sequence ID" value="AFQ97112.1"/>
    <property type="molecule type" value="Genomic_DNA"/>
</dbReference>
<dbReference type="PANTHER" id="PTHR30153:SF2">
    <property type="entry name" value="REPLICATIVE DNA HELICASE"/>
    <property type="match status" value="1"/>
</dbReference>
<keyword evidence="1" id="KW-0067">ATP-binding</keyword>
<feature type="domain" description="SF4 helicase" evidence="3">
    <location>
        <begin position="166"/>
        <end position="435"/>
    </location>
</feature>
<gene>
    <name evidence="4" type="ORF">Aesp030</name>
</gene>
<comment type="subunit">
    <text evidence="1">Homohexamer. The homohexamer is a trimer of asymmetric dimers. Interacts with the DNA primase; this interaction forms the active primosome complex, which is composed of 6 helicase and 1 primase subunits and expresses full helicase and primase activities. Interacts (via C-terminus) with the helicase assembly factor; this interaction brings about the rapid assembly of the helicase onto ssDNA. Part of the replicase complex that includes the DNA polymerase, the polymerase clamp, the clamp loader complex, the single-stranded DNA binding protein, the primase, the DnaB-like replicative helicase and the helicase assembly factor.</text>
</comment>
<dbReference type="GeneID" id="14016897"/>
<evidence type="ECO:0000256" key="2">
    <source>
        <dbReference type="SAM" id="MobiDB-lite"/>
    </source>
</evidence>
<keyword evidence="1" id="KW-1194">Viral DNA replication</keyword>
<dbReference type="Gene3D" id="3.40.50.300">
    <property type="entry name" value="P-loop containing nucleotide triphosphate hydrolases"/>
    <property type="match status" value="1"/>
</dbReference>
<dbReference type="GO" id="GO:0006260">
    <property type="term" value="P:DNA replication"/>
    <property type="evidence" value="ECO:0007669"/>
    <property type="project" value="UniProtKB-KW"/>
</dbReference>
<dbReference type="GO" id="GO:0005524">
    <property type="term" value="F:ATP binding"/>
    <property type="evidence" value="ECO:0007669"/>
    <property type="project" value="UniProtKB-UniRule"/>
</dbReference>
<keyword evidence="1" id="KW-0378">Hydrolase</keyword>
<dbReference type="PROSITE" id="PS51199">
    <property type="entry name" value="SF4_HELICASE"/>
    <property type="match status" value="1"/>
</dbReference>
<keyword evidence="1" id="KW-0235">DNA replication</keyword>
<reference evidence="4 5" key="1">
    <citation type="submission" date="2011-07" db="EMBL/GenBank/DDBJ databases">
        <title>Aeromonas salmonicida phage Aes508 complete genome.</title>
        <authorList>
            <person name="Petrov V.M."/>
            <person name="Ratnayaka S."/>
            <person name="Karam J.D."/>
        </authorList>
    </citation>
    <scope>NUCLEOTIDE SEQUENCE [LARGE SCALE GENOMIC DNA]</scope>
</reference>
<evidence type="ECO:0000259" key="3">
    <source>
        <dbReference type="PROSITE" id="PS51199"/>
    </source>
</evidence>
<evidence type="ECO:0000313" key="5">
    <source>
        <dbReference type="Proteomes" id="UP000003289"/>
    </source>
</evidence>
<evidence type="ECO:0000256" key="1">
    <source>
        <dbReference type="HAMAP-Rule" id="MF_04155"/>
    </source>
</evidence>
<keyword evidence="5" id="KW-1185">Reference proteome</keyword>
<dbReference type="EC" id="3.6.4.-" evidence="1"/>
<dbReference type="SUPFAM" id="SSF52540">
    <property type="entry name" value="P-loop containing nucleoside triphosphate hydrolases"/>
    <property type="match status" value="1"/>
</dbReference>
<keyword evidence="1" id="KW-0238">DNA-binding</keyword>
<feature type="compositionally biased region" description="Polar residues" evidence="2">
    <location>
        <begin position="449"/>
        <end position="459"/>
    </location>
</feature>
<dbReference type="InterPro" id="IPR027417">
    <property type="entry name" value="P-loop_NTPase"/>
</dbReference>
<dbReference type="InterPro" id="IPR046393">
    <property type="entry name" value="Helic_T4"/>
</dbReference>
<evidence type="ECO:0000313" key="4">
    <source>
        <dbReference type="EMBL" id="AFQ97112.1"/>
    </source>
</evidence>
<proteinExistence type="inferred from homology"/>
<dbReference type="GO" id="GO:0016787">
    <property type="term" value="F:hydrolase activity"/>
    <property type="evidence" value="ECO:0007669"/>
    <property type="project" value="UniProtKB-KW"/>
</dbReference>
<comment type="similarity">
    <text evidence="1">Belongs to the helicase family. DnaB subfamily.</text>
</comment>
<dbReference type="PANTHER" id="PTHR30153">
    <property type="entry name" value="REPLICATIVE DNA HELICASE DNAB"/>
    <property type="match status" value="1"/>
</dbReference>
<sequence length="471" mass="53128">MMPETILENLLFNNTYFISAYPYIKEDYFDRGPYREIFKLIQKHVNEYNTIPTKTALAIALDKKSIDQVTHDGVKEVLARLSSKPEDHAWLIKETESYCKDQAMYNALSKAIEIQENAAKPFEERNKKLPDVGAIEDLMKEALAISFDGSVGHDWFEDYERRYMLYQSKANKVPFISNVLNKITKGGAELGTLNVIMAGVNVGKSLGLCSLAADYLQTGKNVVYFSMEMAEHVVAKRIDANLLDVTLDEIDDGNMSFAEYKARMERLKSRNMGRLIIKQYPTSGANANHFNAFLNELKLKKNFKADVVIVDYLGICASTRIRGGSENSYTLVKAIAEELRGLAVQHQVVLWTGAQTTRSAWDSTDIDMSDVAESAGLPATADFMLAVMETEELAQMGLQLMKQIKSRYGDKNWINKFKMGVKKGNQRWYDVEEEQQSRPGTPNAPSPRQADNTKGNNSRQHLDELAATMNF</sequence>
<name>J7KI59_9CAUD</name>
<keyword evidence="1 4" id="KW-0347">Helicase</keyword>
<dbReference type="KEGG" id="vg:14016897"/>
<protein>
    <recommendedName>
        <fullName evidence="1">DnaB-like replicative helicase</fullName>
        <ecNumber evidence="1">3.6.4.-</ecNumber>
    </recommendedName>
</protein>
<feature type="region of interest" description="Disordered" evidence="2">
    <location>
        <begin position="431"/>
        <end position="462"/>
    </location>
</feature>
<dbReference type="Proteomes" id="UP000003289">
    <property type="component" value="Segment"/>
</dbReference>
<dbReference type="GO" id="GO:0003678">
    <property type="term" value="F:DNA helicase activity"/>
    <property type="evidence" value="ECO:0007669"/>
    <property type="project" value="UniProtKB-UniRule"/>
</dbReference>
<dbReference type="RefSeq" id="YP_007010719.1">
    <property type="nucleotide sequence ID" value="NC_019543.1"/>
</dbReference>
<dbReference type="GO" id="GO:0003677">
    <property type="term" value="F:DNA binding"/>
    <property type="evidence" value="ECO:0007669"/>
    <property type="project" value="UniProtKB-KW"/>
</dbReference>
<dbReference type="HAMAP" id="MF_04155">
    <property type="entry name" value="Helic_T4"/>
    <property type="match status" value="1"/>
</dbReference>
<dbReference type="GO" id="GO:0039686">
    <property type="term" value="P:bidirectional double-stranded viral DNA replication"/>
    <property type="evidence" value="ECO:0007669"/>
    <property type="project" value="InterPro"/>
</dbReference>
<organism evidence="4 5">
    <name type="scientific">Aeromonas phage Aes508</name>
    <dbReference type="NCBI Taxonomy" id="1198013"/>
    <lineage>
        <taxon>Viruses</taxon>
        <taxon>Duplodnaviria</taxon>
        <taxon>Heunggongvirae</taxon>
        <taxon>Uroviricota</taxon>
        <taxon>Caudoviricetes</taxon>
        <taxon>Pantevenvirales</taxon>
        <taxon>Straboviridae</taxon>
        <taxon>Tulanevirus</taxon>
        <taxon>Tulanevirus aes508</taxon>
    </lineage>
</organism>
<dbReference type="InterPro" id="IPR007694">
    <property type="entry name" value="DNA_helicase_DnaB-like_C"/>
</dbReference>
<keyword evidence="1" id="KW-0547">Nucleotide-binding</keyword>
<accession>J7KI59</accession>
<feature type="binding site" evidence="1">
    <location>
        <begin position="198"/>
        <end position="205"/>
    </location>
    <ligand>
        <name>ATP</name>
        <dbReference type="ChEBI" id="CHEBI:30616"/>
    </ligand>
</feature>
<comment type="function">
    <text evidence="1">ATP-dependent DNA helicase essential for viral DNA replication and recombination. The helicase moves 5' -&gt; 3' on the lagging strand template, unwinding the DNA duplex ahead of the leading strand polymerase at the replication fork and generating ssDNA for both leading and lagging strand synthesis. Interaction with the primase allows the primase to initiate lagging strand synthesis and fully activates the helicase. Loaded by the helicase assembly factor on replication forks that begin at discrete replication origin sequences, as well as on forks that are created during recombination.</text>
</comment>
<dbReference type="Pfam" id="PF03796">
    <property type="entry name" value="DnaB_C"/>
    <property type="match status" value="1"/>
</dbReference>